<evidence type="ECO:0000313" key="2">
    <source>
        <dbReference type="EMBL" id="PWB06404.1"/>
    </source>
</evidence>
<dbReference type="AlphaFoldDB" id="A0A2V1IVG0"/>
<accession>A0A2V1IVG0</accession>
<name>A0A2V1IVG0_9BACT</name>
<sequence length="156" mass="16300">MAVLDGVNLILSIGGKALAFSTGCKITTTTETGTRQTKESAAGKWPEKYAKSFSEDISADGLTITNGSDNMPSYDQLKKMQLTGEPITASYSVREGEGREGKESGGYAGKYLITSLELDGQTNDDSKYSVKLESHGPVKPINGGLSGGDAAPAANK</sequence>
<dbReference type="Proteomes" id="UP000244925">
    <property type="component" value="Unassembled WGS sequence"/>
</dbReference>
<feature type="region of interest" description="Disordered" evidence="1">
    <location>
        <begin position="121"/>
        <end position="156"/>
    </location>
</feature>
<organism evidence="2 3">
    <name type="scientific">Paramuribaculum intestinale</name>
    <dbReference type="NCBI Taxonomy" id="2094151"/>
    <lineage>
        <taxon>Bacteria</taxon>
        <taxon>Pseudomonadati</taxon>
        <taxon>Bacteroidota</taxon>
        <taxon>Bacteroidia</taxon>
        <taxon>Bacteroidales</taxon>
        <taxon>Muribaculaceae</taxon>
        <taxon>Paramuribaculum</taxon>
    </lineage>
</organism>
<reference evidence="3" key="1">
    <citation type="submission" date="2018-02" db="EMBL/GenBank/DDBJ databases">
        <authorList>
            <person name="Clavel T."/>
            <person name="Strowig T."/>
        </authorList>
    </citation>
    <scope>NUCLEOTIDE SEQUENCE [LARGE SCALE GENOMIC DNA]</scope>
    <source>
        <strain evidence="3">DSM 100764</strain>
    </source>
</reference>
<dbReference type="GeneID" id="93425076"/>
<dbReference type="RefSeq" id="WP_107036665.1">
    <property type="nucleotide sequence ID" value="NZ_CAOONL010000039.1"/>
</dbReference>
<feature type="compositionally biased region" description="Basic and acidic residues" evidence="1">
    <location>
        <begin position="124"/>
        <end position="136"/>
    </location>
</feature>
<evidence type="ECO:0000313" key="3">
    <source>
        <dbReference type="Proteomes" id="UP000244925"/>
    </source>
</evidence>
<dbReference type="Pfam" id="PF06199">
    <property type="entry name" value="Phage_tail_2"/>
    <property type="match status" value="1"/>
</dbReference>
<protein>
    <recommendedName>
        <fullName evidence="4">Phage tail protein</fullName>
    </recommendedName>
</protein>
<evidence type="ECO:0000256" key="1">
    <source>
        <dbReference type="SAM" id="MobiDB-lite"/>
    </source>
</evidence>
<dbReference type="InterPro" id="IPR011855">
    <property type="entry name" value="Phgtail_TP901_1"/>
</dbReference>
<evidence type="ECO:0008006" key="4">
    <source>
        <dbReference type="Google" id="ProtNLM"/>
    </source>
</evidence>
<proteinExistence type="predicted"/>
<gene>
    <name evidence="2" type="ORF">C5O25_10330</name>
</gene>
<dbReference type="EMBL" id="PUBV01000025">
    <property type="protein sequence ID" value="PWB06404.1"/>
    <property type="molecule type" value="Genomic_DNA"/>
</dbReference>
<comment type="caution">
    <text evidence="2">The sequence shown here is derived from an EMBL/GenBank/DDBJ whole genome shotgun (WGS) entry which is preliminary data.</text>
</comment>
<keyword evidence="3" id="KW-1185">Reference proteome</keyword>